<evidence type="ECO:0000313" key="2">
    <source>
        <dbReference type="EMBL" id="MBA0693132.1"/>
    </source>
</evidence>
<keyword evidence="1" id="KW-0472">Membrane</keyword>
<reference evidence="2 3" key="1">
    <citation type="journal article" date="2019" name="Genome Biol. Evol.">
        <title>Insights into the evolution of the New World diploid cottons (Gossypium, subgenus Houzingenia) based on genome sequencing.</title>
        <authorList>
            <person name="Grover C.E."/>
            <person name="Arick M.A. 2nd"/>
            <person name="Thrash A."/>
            <person name="Conover J.L."/>
            <person name="Sanders W.S."/>
            <person name="Peterson D.G."/>
            <person name="Frelichowski J.E."/>
            <person name="Scheffler J.A."/>
            <person name="Scheffler B.E."/>
            <person name="Wendel J.F."/>
        </authorList>
    </citation>
    <scope>NUCLEOTIDE SEQUENCE [LARGE SCALE GENOMIC DNA]</scope>
    <source>
        <strain evidence="2">185</strain>
        <tissue evidence="2">Leaf</tissue>
    </source>
</reference>
<name>A0A7J8Y101_GOSAI</name>
<comment type="caution">
    <text evidence="2">The sequence shown here is derived from an EMBL/GenBank/DDBJ whole genome shotgun (WGS) entry which is preliminary data.</text>
</comment>
<evidence type="ECO:0000313" key="3">
    <source>
        <dbReference type="Proteomes" id="UP000593577"/>
    </source>
</evidence>
<dbReference type="Proteomes" id="UP000593577">
    <property type="component" value="Unassembled WGS sequence"/>
</dbReference>
<keyword evidence="1" id="KW-1133">Transmembrane helix</keyword>
<keyword evidence="1" id="KW-0812">Transmembrane</keyword>
<evidence type="ECO:0000256" key="1">
    <source>
        <dbReference type="SAM" id="Phobius"/>
    </source>
</evidence>
<gene>
    <name evidence="2" type="ORF">Goari_010638</name>
</gene>
<dbReference type="AlphaFoldDB" id="A0A7J8Y101"/>
<dbReference type="EMBL" id="JABFAA010000009">
    <property type="protein sequence ID" value="MBA0693132.1"/>
    <property type="molecule type" value="Genomic_DNA"/>
</dbReference>
<feature type="transmembrane region" description="Helical" evidence="1">
    <location>
        <begin position="17"/>
        <end position="40"/>
    </location>
</feature>
<sequence length="84" mass="9896">METPPLPQTNQLVTGPFIMRGIILMPTPICGLREIIWWIIKMRTSMLLLKMFWHLSPLLHRLFLHMLLNPLSRLIVPYSMLSFP</sequence>
<keyword evidence="3" id="KW-1185">Reference proteome</keyword>
<protein>
    <submittedName>
        <fullName evidence="2">Uncharacterized protein</fullName>
    </submittedName>
</protein>
<organism evidence="2 3">
    <name type="scientific">Gossypium aridum</name>
    <name type="common">American cotton</name>
    <name type="synonym">Erioxylum aridum</name>
    <dbReference type="NCBI Taxonomy" id="34290"/>
    <lineage>
        <taxon>Eukaryota</taxon>
        <taxon>Viridiplantae</taxon>
        <taxon>Streptophyta</taxon>
        <taxon>Embryophyta</taxon>
        <taxon>Tracheophyta</taxon>
        <taxon>Spermatophyta</taxon>
        <taxon>Magnoliopsida</taxon>
        <taxon>eudicotyledons</taxon>
        <taxon>Gunneridae</taxon>
        <taxon>Pentapetalae</taxon>
        <taxon>rosids</taxon>
        <taxon>malvids</taxon>
        <taxon>Malvales</taxon>
        <taxon>Malvaceae</taxon>
        <taxon>Malvoideae</taxon>
        <taxon>Gossypium</taxon>
    </lineage>
</organism>
<accession>A0A7J8Y101</accession>
<proteinExistence type="predicted"/>